<dbReference type="EMBL" id="QXTG01000001">
    <property type="protein sequence ID" value="RIX30264.1"/>
    <property type="molecule type" value="Genomic_DNA"/>
</dbReference>
<reference evidence="3" key="1">
    <citation type="submission" date="2018-09" db="EMBL/GenBank/DDBJ databases">
        <authorList>
            <person name="Kim I."/>
        </authorList>
    </citation>
    <scope>NUCLEOTIDE SEQUENCE [LARGE SCALE GENOMIC DNA]</scope>
    <source>
        <strain evidence="3">DD4a</strain>
    </source>
</reference>
<dbReference type="Proteomes" id="UP000265742">
    <property type="component" value="Unassembled WGS sequence"/>
</dbReference>
<dbReference type="Pfam" id="PF10263">
    <property type="entry name" value="SprT-like"/>
    <property type="match status" value="1"/>
</dbReference>
<dbReference type="SMART" id="SM00731">
    <property type="entry name" value="SprT"/>
    <property type="match status" value="1"/>
</dbReference>
<dbReference type="InterPro" id="IPR006640">
    <property type="entry name" value="SprT-like_domain"/>
</dbReference>
<feature type="domain" description="SprT-like" evidence="1">
    <location>
        <begin position="2"/>
        <end position="140"/>
    </location>
</feature>
<comment type="caution">
    <text evidence="2">The sequence shown here is derived from an EMBL/GenBank/DDBJ whole genome shotgun (WGS) entry which is preliminary data.</text>
</comment>
<accession>A0A3A1U043</accession>
<name>A0A3A1U043_9MICO</name>
<dbReference type="GO" id="GO:0006950">
    <property type="term" value="P:response to stress"/>
    <property type="evidence" value="ECO:0007669"/>
    <property type="project" value="UniProtKB-ARBA"/>
</dbReference>
<evidence type="ECO:0000259" key="1">
    <source>
        <dbReference type="SMART" id="SM00731"/>
    </source>
</evidence>
<dbReference type="OrthoDB" id="9793623at2"/>
<dbReference type="RefSeq" id="WP_119480627.1">
    <property type="nucleotide sequence ID" value="NZ_QXTG01000001.1"/>
</dbReference>
<organism evidence="2 3">
    <name type="scientific">Amnibacterium setariae</name>
    <dbReference type="NCBI Taxonomy" id="2306585"/>
    <lineage>
        <taxon>Bacteria</taxon>
        <taxon>Bacillati</taxon>
        <taxon>Actinomycetota</taxon>
        <taxon>Actinomycetes</taxon>
        <taxon>Micrococcales</taxon>
        <taxon>Microbacteriaceae</taxon>
        <taxon>Amnibacterium</taxon>
    </lineage>
</organism>
<evidence type="ECO:0000313" key="2">
    <source>
        <dbReference type="EMBL" id="RIX30264.1"/>
    </source>
</evidence>
<gene>
    <name evidence="2" type="ORF">D1781_02145</name>
</gene>
<dbReference type="AlphaFoldDB" id="A0A3A1U043"/>
<dbReference type="Gene3D" id="3.30.2010.10">
    <property type="entry name" value="Metalloproteases ('zincins'), catalytic domain"/>
    <property type="match status" value="1"/>
</dbReference>
<protein>
    <submittedName>
        <fullName evidence="2">M48 family peptidase</fullName>
    </submittedName>
</protein>
<evidence type="ECO:0000313" key="3">
    <source>
        <dbReference type="Proteomes" id="UP000265742"/>
    </source>
</evidence>
<sequence length="153" mass="17280">MLAPDVVRLAEALLAQHLPGRGWTFAFDRAVRRAGACHHVERRITLSRHLAERAEEDEVRQVLLHEVAHALAGHRAAHGPRWRARAAAIGYTGSRLHDRPIAEDRATWVGTCPAGHEHRRFRRPTRETSCGLCSRRFSRASLIAWRPAAVEVR</sequence>
<proteinExistence type="predicted"/>
<keyword evidence="3" id="KW-1185">Reference proteome</keyword>